<proteinExistence type="predicted"/>
<comment type="catalytic activity">
    <reaction evidence="1">
        <text>ATP + protein L-histidine = ADP + protein N-phospho-L-histidine.</text>
        <dbReference type="EC" id="2.7.13.3"/>
    </reaction>
</comment>
<evidence type="ECO:0000259" key="8">
    <source>
        <dbReference type="PROSITE" id="PS50109"/>
    </source>
</evidence>
<dbReference type="GO" id="GO:0000155">
    <property type="term" value="F:phosphorelay sensor kinase activity"/>
    <property type="evidence" value="ECO:0007669"/>
    <property type="project" value="InterPro"/>
</dbReference>
<feature type="region of interest" description="Disordered" evidence="6">
    <location>
        <begin position="655"/>
        <end position="675"/>
    </location>
</feature>
<gene>
    <name evidence="9" type="ORF">CP97_06260</name>
</gene>
<dbReference type="SUPFAM" id="SSF55874">
    <property type="entry name" value="ATPase domain of HSP90 chaperone/DNA topoisomerase II/histidine kinase"/>
    <property type="match status" value="1"/>
</dbReference>
<keyword evidence="3" id="KW-0597">Phosphoprotein</keyword>
<keyword evidence="4" id="KW-0808">Transferase</keyword>
<evidence type="ECO:0000256" key="7">
    <source>
        <dbReference type="SAM" id="Phobius"/>
    </source>
</evidence>
<dbReference type="InterPro" id="IPR017181">
    <property type="entry name" value="Sig_transdc_His_kin_CHASE2"/>
</dbReference>
<keyword evidence="7" id="KW-1133">Transmembrane helix</keyword>
<dbReference type="STRING" id="1648404.CP97_06260"/>
<keyword evidence="7" id="KW-0812">Transmembrane</keyword>
<evidence type="ECO:0000256" key="6">
    <source>
        <dbReference type="SAM" id="MobiDB-lite"/>
    </source>
</evidence>
<dbReference type="InterPro" id="IPR003661">
    <property type="entry name" value="HisK_dim/P_dom"/>
</dbReference>
<dbReference type="Pfam" id="PF00512">
    <property type="entry name" value="HisKA"/>
    <property type="match status" value="1"/>
</dbReference>
<evidence type="ECO:0000256" key="1">
    <source>
        <dbReference type="ARBA" id="ARBA00000085"/>
    </source>
</evidence>
<dbReference type="PANTHER" id="PTHR43047">
    <property type="entry name" value="TWO-COMPONENT HISTIDINE PROTEIN KINASE"/>
    <property type="match status" value="1"/>
</dbReference>
<dbReference type="CDD" id="cd00082">
    <property type="entry name" value="HisKA"/>
    <property type="match status" value="1"/>
</dbReference>
<dbReference type="InterPro" id="IPR036097">
    <property type="entry name" value="HisK_dim/P_sf"/>
</dbReference>
<feature type="domain" description="Histidine kinase" evidence="8">
    <location>
        <begin position="512"/>
        <end position="721"/>
    </location>
</feature>
<dbReference type="PIRSF" id="PIRSF037347">
    <property type="entry name" value="STHK_CHASE2_PAS_prd"/>
    <property type="match status" value="1"/>
</dbReference>
<dbReference type="InterPro" id="IPR005467">
    <property type="entry name" value="His_kinase_dom"/>
</dbReference>
<keyword evidence="10" id="KW-1185">Reference proteome</keyword>
<organism evidence="9 10">
    <name type="scientific">Aurantiacibacter atlanticus</name>
    <dbReference type="NCBI Taxonomy" id="1648404"/>
    <lineage>
        <taxon>Bacteria</taxon>
        <taxon>Pseudomonadati</taxon>
        <taxon>Pseudomonadota</taxon>
        <taxon>Alphaproteobacteria</taxon>
        <taxon>Sphingomonadales</taxon>
        <taxon>Erythrobacteraceae</taxon>
        <taxon>Aurantiacibacter</taxon>
    </lineage>
</organism>
<dbReference type="OrthoDB" id="9789782at2"/>
<dbReference type="PROSITE" id="PS50109">
    <property type="entry name" value="HIS_KIN"/>
    <property type="match status" value="1"/>
</dbReference>
<feature type="transmembrane region" description="Helical" evidence="7">
    <location>
        <begin position="281"/>
        <end position="299"/>
    </location>
</feature>
<evidence type="ECO:0000256" key="3">
    <source>
        <dbReference type="ARBA" id="ARBA00022553"/>
    </source>
</evidence>
<keyword evidence="5" id="KW-0418">Kinase</keyword>
<evidence type="ECO:0000256" key="2">
    <source>
        <dbReference type="ARBA" id="ARBA00012438"/>
    </source>
</evidence>
<reference evidence="10" key="2">
    <citation type="submission" date="2015-04" db="EMBL/GenBank/DDBJ databases">
        <title>The complete genome sequence of Erythrobacter sp. s21-N3.</title>
        <authorList>
            <person name="Zhuang L."/>
            <person name="Liu Y."/>
            <person name="Shao Z."/>
        </authorList>
    </citation>
    <scope>NUCLEOTIDE SEQUENCE [LARGE SCALE GENOMIC DNA]</scope>
    <source>
        <strain evidence="10">s21-N3</strain>
    </source>
</reference>
<dbReference type="EC" id="2.7.13.3" evidence="2"/>
<evidence type="ECO:0000313" key="10">
    <source>
        <dbReference type="Proteomes" id="UP000059113"/>
    </source>
</evidence>
<protein>
    <recommendedName>
        <fullName evidence="2">histidine kinase</fullName>
        <ecNumber evidence="2">2.7.13.3</ecNumber>
    </recommendedName>
</protein>
<name>A0A0H4VAU3_9SPHN</name>
<reference evidence="9 10" key="1">
    <citation type="journal article" date="2015" name="Int. J. Syst. Evol. Microbiol.">
        <title>Erythrobacter atlanticus sp. nov., a bacterium from ocean sediment able to degrade polycyclic aromatic hydrocarbons.</title>
        <authorList>
            <person name="Zhuang L."/>
            <person name="Liu Y."/>
            <person name="Wang L."/>
            <person name="Wang W."/>
            <person name="Shao Z."/>
        </authorList>
    </citation>
    <scope>NUCLEOTIDE SEQUENCE [LARGE SCALE GENOMIC DNA]</scope>
    <source>
        <strain evidence="10">s21-N3</strain>
    </source>
</reference>
<dbReference type="GO" id="GO:0005886">
    <property type="term" value="C:plasma membrane"/>
    <property type="evidence" value="ECO:0007669"/>
    <property type="project" value="TreeGrafter"/>
</dbReference>
<dbReference type="InterPro" id="IPR036890">
    <property type="entry name" value="HATPase_C_sf"/>
</dbReference>
<feature type="compositionally biased region" description="Basic and acidic residues" evidence="6">
    <location>
        <begin position="662"/>
        <end position="675"/>
    </location>
</feature>
<accession>A0A0H4VAU3</accession>
<dbReference type="RefSeq" id="WP_048885227.1">
    <property type="nucleotide sequence ID" value="NZ_CP011310.1"/>
</dbReference>
<dbReference type="CDD" id="cd00075">
    <property type="entry name" value="HATPase"/>
    <property type="match status" value="1"/>
</dbReference>
<dbReference type="InterPro" id="IPR004358">
    <property type="entry name" value="Sig_transdc_His_kin-like_C"/>
</dbReference>
<dbReference type="SMART" id="SM00388">
    <property type="entry name" value="HisKA"/>
    <property type="match status" value="1"/>
</dbReference>
<dbReference type="Gene3D" id="1.10.287.130">
    <property type="match status" value="1"/>
</dbReference>
<dbReference type="InterPro" id="IPR003594">
    <property type="entry name" value="HATPase_dom"/>
</dbReference>
<dbReference type="PANTHER" id="PTHR43047:SF62">
    <property type="entry name" value="SENSOR HISTIDINE KINASE DPIB"/>
    <property type="match status" value="1"/>
</dbReference>
<dbReference type="Pfam" id="PF05226">
    <property type="entry name" value="CHASE2"/>
    <property type="match status" value="1"/>
</dbReference>
<dbReference type="GO" id="GO:0009927">
    <property type="term" value="F:histidine phosphotransfer kinase activity"/>
    <property type="evidence" value="ECO:0007669"/>
    <property type="project" value="TreeGrafter"/>
</dbReference>
<dbReference type="SUPFAM" id="SSF47384">
    <property type="entry name" value="Homodimeric domain of signal transducing histidine kinase"/>
    <property type="match status" value="1"/>
</dbReference>
<dbReference type="SMART" id="SM00387">
    <property type="entry name" value="HATPase_c"/>
    <property type="match status" value="1"/>
</dbReference>
<evidence type="ECO:0000256" key="5">
    <source>
        <dbReference type="ARBA" id="ARBA00022777"/>
    </source>
</evidence>
<dbReference type="Pfam" id="PF02518">
    <property type="entry name" value="HATPase_c"/>
    <property type="match status" value="1"/>
</dbReference>
<dbReference type="PATRIC" id="fig|1648404.4.peg.1308"/>
<dbReference type="PRINTS" id="PR00344">
    <property type="entry name" value="BCTRLSENSOR"/>
</dbReference>
<dbReference type="Proteomes" id="UP000059113">
    <property type="component" value="Chromosome"/>
</dbReference>
<dbReference type="EMBL" id="CP011310">
    <property type="protein sequence ID" value="AKQ41707.1"/>
    <property type="molecule type" value="Genomic_DNA"/>
</dbReference>
<evidence type="ECO:0000256" key="4">
    <source>
        <dbReference type="ARBA" id="ARBA00022679"/>
    </source>
</evidence>
<dbReference type="InterPro" id="IPR007890">
    <property type="entry name" value="CHASE2"/>
</dbReference>
<dbReference type="AlphaFoldDB" id="A0A0H4VAU3"/>
<evidence type="ECO:0000313" key="9">
    <source>
        <dbReference type="EMBL" id="AKQ41707.1"/>
    </source>
</evidence>
<dbReference type="KEGG" id="ery:CP97_06260"/>
<keyword evidence="7" id="KW-0472">Membrane</keyword>
<dbReference type="Gene3D" id="3.30.565.10">
    <property type="entry name" value="Histidine kinase-like ATPase, C-terminal domain"/>
    <property type="match status" value="1"/>
</dbReference>
<sequence length="721" mass="77362">MVTRRLFAEWLILFAAGVALGFLAARIDLANRLDASLLDRAAALAHPAASSDIVIVAIDDASLAQTGAWPWPRTIHAQLLDRLAEAVSGPVMFDVLFLEPSTQANDAAFAQAISRHGQVVLPMTFAARPNAVSGIVPIFPIDPFLQSAAAIGHVAITPDDDGVLRRVDLVMEADGRSFPQFAQAARSLGQIAIADRGADPVVSFHPEGTYSQVSAEAVIKGNVPEEFLHGKTVLVGATAQGMGDRYSVGAGGVDVLSGVEIQANLFDALRGGVLVRDLPPFWSGLLAAFALLAQFLVFWKMSPRAGLCATLAIAGLALTGTFALVSLAGLWVAPGVAILIVIFAYPLWGWRRLTSVSAYLEEEAAFLRPEGARRAKVEGFDRIARQVARMRGLVSHVSEGFAFLDKVIEAAPDPILVLDRQGLIIMTNAKGQELFPDWDRNNPALLVTLLEQCDAGLDPERSEIGFKGGRIFLVARAALEMGDSIQSGEIIMLRDVSATRRREEERREMLEFLSHDMRTPQVAIIGLAGRLGKDAQAEDIADRIRTQATRTLKLSDDFVQLARMDESDPELEDCDLVAAVEEADDRAYSAARARGIAIISDLPGDPLYADADPSLIARLLDNLIGNAIKFSPQGSTVSIALQQALRGKVELIVSDEGPGLPPERRDNPFGRFGAHEGKAGPSVGLGLALVKRVVEKHGGAIRVETGDDTGTRFSIELPQSR</sequence>
<feature type="transmembrane region" description="Helical" evidence="7">
    <location>
        <begin position="331"/>
        <end position="350"/>
    </location>
</feature>
<feature type="transmembrane region" description="Helical" evidence="7">
    <location>
        <begin position="306"/>
        <end position="325"/>
    </location>
</feature>
<dbReference type="SMART" id="SM01080">
    <property type="entry name" value="CHASE2"/>
    <property type="match status" value="1"/>
</dbReference>